<evidence type="ECO:0000256" key="2">
    <source>
        <dbReference type="SAM" id="MobiDB-lite"/>
    </source>
</evidence>
<evidence type="ECO:0000313" key="4">
    <source>
        <dbReference type="EMBL" id="KAK1739298.1"/>
    </source>
</evidence>
<feature type="transmembrane region" description="Helical" evidence="3">
    <location>
        <begin position="35"/>
        <end position="57"/>
    </location>
</feature>
<sequence>MSVSFKDNHDVVIYEIDDPPNSPSAAATEKKQHRVLASGILLSLLIILAIAGGIVAATRTKNDDAPSAATSPAAAAASSTTSQSLAPLPSPRVGSITSRLTSDPSTQPPLTCRRTETTCLDEDGNVSSCASDGDCPCFNNKQKCRSHRFGNYCDVVCCESGVEERCHDDVTNIVSCIKISEGGCPCSKDGEVKCPSAGVCSTLCCEDDHQTCYHDGDPTSCALISSGGCPCHDGKEKCGATIDWAGYCVPLGTCCAAGEASCRDIHGNRSCKKLSEGGCPQKMSYEYWEAMIPVTLLTKGSPQEVKYFHDIRKRIEELSLKNEDYEDQLVMLRGEEAELFHTVRLRENRKFGKEMKKVVF</sequence>
<keyword evidence="1" id="KW-0175">Coiled coil</keyword>
<feature type="coiled-coil region" evidence="1">
    <location>
        <begin position="308"/>
        <end position="335"/>
    </location>
</feature>
<keyword evidence="3" id="KW-1133">Transmembrane helix</keyword>
<comment type="caution">
    <text evidence="4">The sequence shown here is derived from an EMBL/GenBank/DDBJ whole genome shotgun (WGS) entry which is preliminary data.</text>
</comment>
<accession>A0AAD8Y494</accession>
<reference evidence="4" key="1">
    <citation type="submission" date="2023-06" db="EMBL/GenBank/DDBJ databases">
        <title>Survivors Of The Sea: Transcriptome response of Skeletonema marinoi to long-term dormancy.</title>
        <authorList>
            <person name="Pinder M.I.M."/>
            <person name="Kourtchenko O."/>
            <person name="Robertson E.K."/>
            <person name="Larsson T."/>
            <person name="Maumus F."/>
            <person name="Osuna-Cruz C.M."/>
            <person name="Vancaester E."/>
            <person name="Stenow R."/>
            <person name="Vandepoele K."/>
            <person name="Ploug H."/>
            <person name="Bruchert V."/>
            <person name="Godhe A."/>
            <person name="Topel M."/>
        </authorList>
    </citation>
    <scope>NUCLEOTIDE SEQUENCE</scope>
    <source>
        <strain evidence="4">R05AC</strain>
    </source>
</reference>
<keyword evidence="3" id="KW-0812">Transmembrane</keyword>
<protein>
    <submittedName>
        <fullName evidence="4">Uncharacterized protein</fullName>
    </submittedName>
</protein>
<keyword evidence="3" id="KW-0472">Membrane</keyword>
<feature type="compositionally biased region" description="Polar residues" evidence="2">
    <location>
        <begin position="95"/>
        <end position="109"/>
    </location>
</feature>
<evidence type="ECO:0000256" key="3">
    <source>
        <dbReference type="SAM" id="Phobius"/>
    </source>
</evidence>
<name>A0AAD8Y494_9STRA</name>
<feature type="region of interest" description="Disordered" evidence="2">
    <location>
        <begin position="63"/>
        <end position="111"/>
    </location>
</feature>
<evidence type="ECO:0000313" key="5">
    <source>
        <dbReference type="Proteomes" id="UP001224775"/>
    </source>
</evidence>
<evidence type="ECO:0000256" key="1">
    <source>
        <dbReference type="SAM" id="Coils"/>
    </source>
</evidence>
<dbReference type="Proteomes" id="UP001224775">
    <property type="component" value="Unassembled WGS sequence"/>
</dbReference>
<feature type="compositionally biased region" description="Low complexity" evidence="2">
    <location>
        <begin position="65"/>
        <end position="87"/>
    </location>
</feature>
<gene>
    <name evidence="4" type="ORF">QTG54_009841</name>
</gene>
<keyword evidence="5" id="KW-1185">Reference proteome</keyword>
<organism evidence="4 5">
    <name type="scientific">Skeletonema marinoi</name>
    <dbReference type="NCBI Taxonomy" id="267567"/>
    <lineage>
        <taxon>Eukaryota</taxon>
        <taxon>Sar</taxon>
        <taxon>Stramenopiles</taxon>
        <taxon>Ochrophyta</taxon>
        <taxon>Bacillariophyta</taxon>
        <taxon>Coscinodiscophyceae</taxon>
        <taxon>Thalassiosirophycidae</taxon>
        <taxon>Thalassiosirales</taxon>
        <taxon>Skeletonemataceae</taxon>
        <taxon>Skeletonema</taxon>
        <taxon>Skeletonema marinoi-dohrnii complex</taxon>
    </lineage>
</organism>
<dbReference type="AlphaFoldDB" id="A0AAD8Y494"/>
<proteinExistence type="predicted"/>
<dbReference type="EMBL" id="JATAAI010000018">
    <property type="protein sequence ID" value="KAK1739298.1"/>
    <property type="molecule type" value="Genomic_DNA"/>
</dbReference>